<comment type="caution">
    <text evidence="1">The sequence shown here is derived from an EMBL/GenBank/DDBJ whole genome shotgun (WGS) entry which is preliminary data.</text>
</comment>
<dbReference type="AlphaFoldDB" id="X1VNR2"/>
<evidence type="ECO:0000313" key="1">
    <source>
        <dbReference type="EMBL" id="GAJ10475.1"/>
    </source>
</evidence>
<sequence>MPWKNCDSHSNIECLRRGCPHARFLYLIDEGTPEVECTKPSNAWQGVEVGD</sequence>
<gene>
    <name evidence="1" type="ORF">S12H4_50997</name>
</gene>
<name>X1VNR2_9ZZZZ</name>
<accession>X1VNR2</accession>
<protein>
    <submittedName>
        <fullName evidence="1">Uncharacterized protein</fullName>
    </submittedName>
</protein>
<proteinExistence type="predicted"/>
<dbReference type="EMBL" id="BARW01032185">
    <property type="protein sequence ID" value="GAJ10475.1"/>
    <property type="molecule type" value="Genomic_DNA"/>
</dbReference>
<reference evidence="1" key="1">
    <citation type="journal article" date="2014" name="Front. Microbiol.">
        <title>High frequency of phylogenetically diverse reductive dehalogenase-homologous genes in deep subseafloor sedimentary metagenomes.</title>
        <authorList>
            <person name="Kawai M."/>
            <person name="Futagami T."/>
            <person name="Toyoda A."/>
            <person name="Takaki Y."/>
            <person name="Nishi S."/>
            <person name="Hori S."/>
            <person name="Arai W."/>
            <person name="Tsubouchi T."/>
            <person name="Morono Y."/>
            <person name="Uchiyama I."/>
            <person name="Ito T."/>
            <person name="Fujiyama A."/>
            <person name="Inagaki F."/>
            <person name="Takami H."/>
        </authorList>
    </citation>
    <scope>NUCLEOTIDE SEQUENCE</scope>
    <source>
        <strain evidence="1">Expedition CK06-06</strain>
    </source>
</reference>
<organism evidence="1">
    <name type="scientific">marine sediment metagenome</name>
    <dbReference type="NCBI Taxonomy" id="412755"/>
    <lineage>
        <taxon>unclassified sequences</taxon>
        <taxon>metagenomes</taxon>
        <taxon>ecological metagenomes</taxon>
    </lineage>
</organism>